<proteinExistence type="predicted"/>
<reference evidence="2 3" key="1">
    <citation type="submission" date="2016-06" db="EMBL/GenBank/DDBJ databases">
        <authorList>
            <person name="Kjaerup R.B."/>
            <person name="Dalgaard T.S."/>
            <person name="Juul-Madsen H.R."/>
        </authorList>
    </citation>
    <scope>NUCLEOTIDE SEQUENCE [LARGE SCALE GENOMIC DNA]</scope>
    <source>
        <strain evidence="2 3">DSM 45577</strain>
    </source>
</reference>
<keyword evidence="3" id="KW-1185">Reference proteome</keyword>
<dbReference type="EMBL" id="FMIA01000002">
    <property type="protein sequence ID" value="SCL48649.1"/>
    <property type="molecule type" value="Genomic_DNA"/>
</dbReference>
<protein>
    <submittedName>
        <fullName evidence="2">Acetyltransferase (GNAT) family protein</fullName>
    </submittedName>
</protein>
<feature type="domain" description="N-acetyltransferase" evidence="1">
    <location>
        <begin position="20"/>
        <end position="197"/>
    </location>
</feature>
<dbReference type="PROSITE" id="PS51186">
    <property type="entry name" value="GNAT"/>
    <property type="match status" value="1"/>
</dbReference>
<organism evidence="2 3">
    <name type="scientific">Micromonospora yangpuensis</name>
    <dbReference type="NCBI Taxonomy" id="683228"/>
    <lineage>
        <taxon>Bacteria</taxon>
        <taxon>Bacillati</taxon>
        <taxon>Actinomycetota</taxon>
        <taxon>Actinomycetes</taxon>
        <taxon>Micromonosporales</taxon>
        <taxon>Micromonosporaceae</taxon>
        <taxon>Micromonospora</taxon>
    </lineage>
</organism>
<dbReference type="Pfam" id="PF00583">
    <property type="entry name" value="Acetyltransf_1"/>
    <property type="match status" value="1"/>
</dbReference>
<accession>A0A1C6U450</accession>
<keyword evidence="2" id="KW-0808">Transferase</keyword>
<dbReference type="GO" id="GO:0016747">
    <property type="term" value="F:acyltransferase activity, transferring groups other than amino-acyl groups"/>
    <property type="evidence" value="ECO:0007669"/>
    <property type="project" value="InterPro"/>
</dbReference>
<dbReference type="RefSeq" id="WP_091434251.1">
    <property type="nucleotide sequence ID" value="NZ_BMMJ01000001.1"/>
</dbReference>
<evidence type="ECO:0000313" key="2">
    <source>
        <dbReference type="EMBL" id="SCL48649.1"/>
    </source>
</evidence>
<dbReference type="InterPro" id="IPR000182">
    <property type="entry name" value="GNAT_dom"/>
</dbReference>
<evidence type="ECO:0000259" key="1">
    <source>
        <dbReference type="PROSITE" id="PS51186"/>
    </source>
</evidence>
<dbReference type="SUPFAM" id="SSF55729">
    <property type="entry name" value="Acyl-CoA N-acyltransferases (Nat)"/>
    <property type="match status" value="1"/>
</dbReference>
<dbReference type="Proteomes" id="UP000198937">
    <property type="component" value="Unassembled WGS sequence"/>
</dbReference>
<sequence>MTGQLDQKAWTARPDDVPTVTMLLAAVAMFDPVTEWLLPDLRQRRNVLQRLIAVQVDHAVARGDVTILGHMTAIAVWHPYPETRPWAAPTRHDLGPAAGRAAVRFQQLLQAMDSYRSAAAHDWLSWLWVRPSHRGRGLGRHLLDHRHHHADHPALPVDTVVTTTGARDTLTAYGYHADTPLHLPSGPRLWPLHRDHPPVA</sequence>
<dbReference type="Gene3D" id="3.40.630.30">
    <property type="match status" value="1"/>
</dbReference>
<dbReference type="InterPro" id="IPR016181">
    <property type="entry name" value="Acyl_CoA_acyltransferase"/>
</dbReference>
<dbReference type="OrthoDB" id="3368997at2"/>
<name>A0A1C6U450_9ACTN</name>
<dbReference type="STRING" id="683228.GA0070617_0937"/>
<dbReference type="AlphaFoldDB" id="A0A1C6U450"/>
<gene>
    <name evidence="2" type="ORF">GA0070617_0937</name>
</gene>
<evidence type="ECO:0000313" key="3">
    <source>
        <dbReference type="Proteomes" id="UP000198937"/>
    </source>
</evidence>